<dbReference type="SUPFAM" id="SSF51430">
    <property type="entry name" value="NAD(P)-linked oxidoreductase"/>
    <property type="match status" value="1"/>
</dbReference>
<dbReference type="PANTHER" id="PTHR43625:SF40">
    <property type="entry name" value="ALDO-KETO REDUCTASE YAKC [NADP(+)]"/>
    <property type="match status" value="1"/>
</dbReference>
<dbReference type="InterPro" id="IPR050791">
    <property type="entry name" value="Aldo-Keto_reductase"/>
</dbReference>
<sequence>PLRQEIRAHLTASLKRLDTDYVDLYYYHRIHPRWPLEEVAEAVAPLIKEGLIRAWGVSQADAGQITRAQAVCPLAAVQNEYSMVERMYEAQVLPLTEKLGLGLVAFSPVGAGFLSGKTTSGDHYVGDDVRRAITRFKAENVRKNQPVLDLLEAYAARHQATKAQIALAWLLHMGAHVVPIPGMRNLNRIKENLGAAELYLSPAEMAELTAKLNTLTVYGNRTDEDIIRMYQSDDSARPGALKPEH</sequence>
<dbReference type="Gene3D" id="3.20.20.100">
    <property type="entry name" value="NADP-dependent oxidoreductase domain"/>
    <property type="match status" value="1"/>
</dbReference>
<dbReference type="InterPro" id="IPR023210">
    <property type="entry name" value="NADP_OxRdtase_dom"/>
</dbReference>
<feature type="domain" description="NADP-dependent oxidoreductase" evidence="2">
    <location>
        <begin position="3"/>
        <end position="211"/>
    </location>
</feature>
<dbReference type="Proteomes" id="UP000823631">
    <property type="component" value="Unassembled WGS sequence"/>
</dbReference>
<dbReference type="GO" id="GO:0016491">
    <property type="term" value="F:oxidoreductase activity"/>
    <property type="evidence" value="ECO:0007669"/>
    <property type="project" value="UniProtKB-KW"/>
</dbReference>
<evidence type="ECO:0000313" key="3">
    <source>
        <dbReference type="EMBL" id="MBO8415303.1"/>
    </source>
</evidence>
<evidence type="ECO:0000256" key="1">
    <source>
        <dbReference type="ARBA" id="ARBA00023002"/>
    </source>
</evidence>
<gene>
    <name evidence="3" type="ORF">IAB19_02855</name>
</gene>
<reference evidence="3" key="1">
    <citation type="submission" date="2020-10" db="EMBL/GenBank/DDBJ databases">
        <authorList>
            <person name="Gilroy R."/>
        </authorList>
    </citation>
    <scope>NUCLEOTIDE SEQUENCE</scope>
    <source>
        <strain evidence="3">17213</strain>
    </source>
</reference>
<keyword evidence="1" id="KW-0560">Oxidoreductase</keyword>
<dbReference type="AlphaFoldDB" id="A0A9D9DA94"/>
<dbReference type="GO" id="GO:0005737">
    <property type="term" value="C:cytoplasm"/>
    <property type="evidence" value="ECO:0007669"/>
    <property type="project" value="TreeGrafter"/>
</dbReference>
<proteinExistence type="predicted"/>
<reference evidence="3" key="2">
    <citation type="journal article" date="2021" name="PeerJ">
        <title>Extensive microbial diversity within the chicken gut microbiome revealed by metagenomics and culture.</title>
        <authorList>
            <person name="Gilroy R."/>
            <person name="Ravi A."/>
            <person name="Getino M."/>
            <person name="Pursley I."/>
            <person name="Horton D.L."/>
            <person name="Alikhan N.F."/>
            <person name="Baker D."/>
            <person name="Gharbi K."/>
            <person name="Hall N."/>
            <person name="Watson M."/>
            <person name="Adriaenssens E.M."/>
            <person name="Foster-Nyarko E."/>
            <person name="Jarju S."/>
            <person name="Secka A."/>
            <person name="Antonio M."/>
            <person name="Oren A."/>
            <person name="Chaudhuri R.R."/>
            <person name="La Ragione R."/>
            <person name="Hildebrand F."/>
            <person name="Pallen M.J."/>
        </authorList>
    </citation>
    <scope>NUCLEOTIDE SEQUENCE</scope>
    <source>
        <strain evidence="3">17213</strain>
    </source>
</reference>
<accession>A0A9D9DA94</accession>
<protein>
    <submittedName>
        <fullName evidence="3">Aldo/keto reductase</fullName>
    </submittedName>
</protein>
<evidence type="ECO:0000259" key="2">
    <source>
        <dbReference type="Pfam" id="PF00248"/>
    </source>
</evidence>
<dbReference type="PANTHER" id="PTHR43625">
    <property type="entry name" value="AFLATOXIN B1 ALDEHYDE REDUCTASE"/>
    <property type="match status" value="1"/>
</dbReference>
<evidence type="ECO:0000313" key="4">
    <source>
        <dbReference type="Proteomes" id="UP000823631"/>
    </source>
</evidence>
<organism evidence="3 4">
    <name type="scientific">Candidatus Avisuccinivibrio stercorigallinarum</name>
    <dbReference type="NCBI Taxonomy" id="2840704"/>
    <lineage>
        <taxon>Bacteria</taxon>
        <taxon>Pseudomonadati</taxon>
        <taxon>Pseudomonadota</taxon>
        <taxon>Gammaproteobacteria</taxon>
        <taxon>Aeromonadales</taxon>
        <taxon>Succinivibrionaceae</taxon>
        <taxon>Succinivibrionaceae incertae sedis</taxon>
        <taxon>Candidatus Avisuccinivibrio</taxon>
    </lineage>
</organism>
<dbReference type="Pfam" id="PF00248">
    <property type="entry name" value="Aldo_ket_red"/>
    <property type="match status" value="1"/>
</dbReference>
<dbReference type="InterPro" id="IPR036812">
    <property type="entry name" value="NAD(P)_OxRdtase_dom_sf"/>
</dbReference>
<dbReference type="EMBL" id="JADINH010000054">
    <property type="protein sequence ID" value="MBO8415303.1"/>
    <property type="molecule type" value="Genomic_DNA"/>
</dbReference>
<name>A0A9D9DA94_9GAMM</name>
<feature type="non-terminal residue" evidence="3">
    <location>
        <position position="1"/>
    </location>
</feature>
<comment type="caution">
    <text evidence="3">The sequence shown here is derived from an EMBL/GenBank/DDBJ whole genome shotgun (WGS) entry which is preliminary data.</text>
</comment>